<name>A0A1I7WL06_HETBA</name>
<keyword evidence="1" id="KW-1185">Reference proteome</keyword>
<protein>
    <submittedName>
        <fullName evidence="2">Uncharacterized protein</fullName>
    </submittedName>
</protein>
<reference evidence="2" key="1">
    <citation type="submission" date="2016-11" db="UniProtKB">
        <authorList>
            <consortium name="WormBaseParasite"/>
        </authorList>
    </citation>
    <scope>IDENTIFICATION</scope>
</reference>
<dbReference type="WBParaSite" id="Hba_05819">
    <property type="protein sequence ID" value="Hba_05819"/>
    <property type="gene ID" value="Hba_05819"/>
</dbReference>
<evidence type="ECO:0000313" key="1">
    <source>
        <dbReference type="Proteomes" id="UP000095283"/>
    </source>
</evidence>
<accession>A0A1I7WL06</accession>
<evidence type="ECO:0000313" key="2">
    <source>
        <dbReference type="WBParaSite" id="Hba_05819"/>
    </source>
</evidence>
<dbReference type="Proteomes" id="UP000095283">
    <property type="component" value="Unplaced"/>
</dbReference>
<sequence>MVQTGINESQLDYIIVKANYSVVLLQ</sequence>
<proteinExistence type="predicted"/>
<organism evidence="1 2">
    <name type="scientific">Heterorhabditis bacteriophora</name>
    <name type="common">Entomopathogenic nematode worm</name>
    <dbReference type="NCBI Taxonomy" id="37862"/>
    <lineage>
        <taxon>Eukaryota</taxon>
        <taxon>Metazoa</taxon>
        <taxon>Ecdysozoa</taxon>
        <taxon>Nematoda</taxon>
        <taxon>Chromadorea</taxon>
        <taxon>Rhabditida</taxon>
        <taxon>Rhabditina</taxon>
        <taxon>Rhabditomorpha</taxon>
        <taxon>Strongyloidea</taxon>
        <taxon>Heterorhabditidae</taxon>
        <taxon>Heterorhabditis</taxon>
    </lineage>
</organism>
<dbReference type="AlphaFoldDB" id="A0A1I7WL06"/>